<proteinExistence type="predicted"/>
<comment type="caution">
    <text evidence="1">The sequence shown here is derived from an EMBL/GenBank/DDBJ whole genome shotgun (WGS) entry which is preliminary data.</text>
</comment>
<organism evidence="1 2">
    <name type="scientific">Portunus trituberculatus</name>
    <name type="common">Swimming crab</name>
    <name type="synonym">Neptunus trituberculatus</name>
    <dbReference type="NCBI Taxonomy" id="210409"/>
    <lineage>
        <taxon>Eukaryota</taxon>
        <taxon>Metazoa</taxon>
        <taxon>Ecdysozoa</taxon>
        <taxon>Arthropoda</taxon>
        <taxon>Crustacea</taxon>
        <taxon>Multicrustacea</taxon>
        <taxon>Malacostraca</taxon>
        <taxon>Eumalacostraca</taxon>
        <taxon>Eucarida</taxon>
        <taxon>Decapoda</taxon>
        <taxon>Pleocyemata</taxon>
        <taxon>Brachyura</taxon>
        <taxon>Eubrachyura</taxon>
        <taxon>Portunoidea</taxon>
        <taxon>Portunidae</taxon>
        <taxon>Portuninae</taxon>
        <taxon>Portunus</taxon>
    </lineage>
</organism>
<evidence type="ECO:0000313" key="1">
    <source>
        <dbReference type="EMBL" id="MPC21431.1"/>
    </source>
</evidence>
<dbReference type="Proteomes" id="UP000324222">
    <property type="component" value="Unassembled WGS sequence"/>
</dbReference>
<keyword evidence="2" id="KW-1185">Reference proteome</keyword>
<dbReference type="EMBL" id="VSRR010000975">
    <property type="protein sequence ID" value="MPC21431.1"/>
    <property type="molecule type" value="Genomic_DNA"/>
</dbReference>
<evidence type="ECO:0000313" key="2">
    <source>
        <dbReference type="Proteomes" id="UP000324222"/>
    </source>
</evidence>
<protein>
    <submittedName>
        <fullName evidence="1">Uncharacterized protein</fullName>
    </submittedName>
</protein>
<gene>
    <name evidence="1" type="ORF">E2C01_014417</name>
</gene>
<accession>A0A5B7DIR9</accession>
<dbReference type="AlphaFoldDB" id="A0A5B7DIR9"/>
<name>A0A5B7DIR9_PORTR</name>
<sequence>MAAGTAQLLVTDQDNGFLGVSGDSQPVAAGWLVGELAARPQEGLHNLQALKYIPSSGLHLAHTYNKLDHLHVKLTGGIKKVKTVAINLQTSIDPS</sequence>
<reference evidence="1 2" key="1">
    <citation type="submission" date="2019-05" db="EMBL/GenBank/DDBJ databases">
        <title>Another draft genome of Portunus trituberculatus and its Hox gene families provides insights of decapod evolution.</title>
        <authorList>
            <person name="Jeong J.-H."/>
            <person name="Song I."/>
            <person name="Kim S."/>
            <person name="Choi T."/>
            <person name="Kim D."/>
            <person name="Ryu S."/>
            <person name="Kim W."/>
        </authorList>
    </citation>
    <scope>NUCLEOTIDE SEQUENCE [LARGE SCALE GENOMIC DNA]</scope>
    <source>
        <tissue evidence="1">Muscle</tissue>
    </source>
</reference>